<comment type="caution">
    <text evidence="1">The sequence shown here is derived from an EMBL/GenBank/DDBJ whole genome shotgun (WGS) entry which is preliminary data.</text>
</comment>
<evidence type="ECO:0000313" key="2">
    <source>
        <dbReference type="Proteomes" id="UP000266915"/>
    </source>
</evidence>
<organism evidence="1 2">
    <name type="scientific">Plantibacter flavus</name>
    <dbReference type="NCBI Taxonomy" id="150123"/>
    <lineage>
        <taxon>Bacteria</taxon>
        <taxon>Bacillati</taxon>
        <taxon>Actinomycetota</taxon>
        <taxon>Actinomycetes</taxon>
        <taxon>Micrococcales</taxon>
        <taxon>Microbacteriaceae</taxon>
        <taxon>Plantibacter</taxon>
    </lineage>
</organism>
<accession>A0A3N2BLL9</accession>
<proteinExistence type="predicted"/>
<protein>
    <submittedName>
        <fullName evidence="1">Uncharacterized protein</fullName>
    </submittedName>
</protein>
<gene>
    <name evidence="1" type="ORF">EDD42_4051</name>
</gene>
<dbReference type="AlphaFoldDB" id="A0A3N2BLL9"/>
<dbReference type="RefSeq" id="WP_085514123.1">
    <property type="nucleotide sequence ID" value="NZ_FXAP01000007.1"/>
</dbReference>
<dbReference type="EMBL" id="RKHL01000002">
    <property type="protein sequence ID" value="ROR76098.1"/>
    <property type="molecule type" value="Genomic_DNA"/>
</dbReference>
<name>A0A3N2BLL9_9MICO</name>
<reference evidence="1 2" key="1">
    <citation type="submission" date="2018-11" db="EMBL/GenBank/DDBJ databases">
        <title>Sequencing the genomes of 1000 actinobacteria strains.</title>
        <authorList>
            <person name="Klenk H.-P."/>
        </authorList>
    </citation>
    <scope>NUCLEOTIDE SEQUENCE [LARGE SCALE GENOMIC DNA]</scope>
    <source>
        <strain evidence="1 2">DSM 14012</strain>
    </source>
</reference>
<evidence type="ECO:0000313" key="1">
    <source>
        <dbReference type="EMBL" id="ROR76098.1"/>
    </source>
</evidence>
<sequence>MSIFTAERAVRSNDTLNVRPLLARSAQYVVPLASFAAYLGSVVVREQFDHTIDETVKWSLAMFDARTMSNVPAAQPAEKIGEAVEDYIEDRISTEADIELKLAIEAVLHTISPIYGQQLRITGWLPGFRIAEGRKSVIELSGDTCPSCAINPTGYRVGDHKNTARCLNSEDCGWTGA</sequence>
<dbReference type="Proteomes" id="UP000266915">
    <property type="component" value="Unassembled WGS sequence"/>
</dbReference>
<keyword evidence="2" id="KW-1185">Reference proteome</keyword>